<dbReference type="EMBL" id="CP002545">
    <property type="protein sequence ID" value="ADY54315.1"/>
    <property type="molecule type" value="Genomic_DNA"/>
</dbReference>
<dbReference type="KEGG" id="psn:Pedsa_3786"/>
<dbReference type="AlphaFoldDB" id="F0S742"/>
<accession>F0S742</accession>
<feature type="transmembrane region" description="Helical" evidence="1">
    <location>
        <begin position="36"/>
        <end position="56"/>
    </location>
</feature>
<keyword evidence="3" id="KW-1185">Reference proteome</keyword>
<feature type="transmembrane region" description="Helical" evidence="1">
    <location>
        <begin position="68"/>
        <end position="86"/>
    </location>
</feature>
<sequence>MSSLIMYNMKQKVEEQRNVDKMLSDYGTYHFNQANFIIQVIFLPLLIFSLMGLITATPFPYLAFLGKYNMFINWFSIVLALAIYYYLKQSPLLSYIMLFTFGALYFFIVQLEYVEQAGGIKLWEISLLIFVVSLLFLLLGNQNEEHKLPLSQFWKKIIIGPIWLWSLVLKRFNLKY</sequence>
<feature type="transmembrane region" description="Helical" evidence="1">
    <location>
        <begin position="92"/>
        <end position="110"/>
    </location>
</feature>
<evidence type="ECO:0000313" key="2">
    <source>
        <dbReference type="EMBL" id="ADY54315.1"/>
    </source>
</evidence>
<dbReference type="OrthoDB" id="5515308at2"/>
<evidence type="ECO:0000313" key="3">
    <source>
        <dbReference type="Proteomes" id="UP000000310"/>
    </source>
</evidence>
<keyword evidence="1" id="KW-0472">Membrane</keyword>
<evidence type="ECO:0000256" key="1">
    <source>
        <dbReference type="SAM" id="Phobius"/>
    </source>
</evidence>
<keyword evidence="1" id="KW-0812">Transmembrane</keyword>
<reference evidence="3" key="2">
    <citation type="submission" date="2011-02" db="EMBL/GenBank/DDBJ databases">
        <title>The complete genome of Pedobacter saltans DSM 12145.</title>
        <authorList>
            <consortium name="US DOE Joint Genome Institute (JGI-PGF)"/>
            <person name="Lucas S."/>
            <person name="Copeland A."/>
            <person name="Lapidus A."/>
            <person name="Bruce D."/>
            <person name="Goodwin L."/>
            <person name="Pitluck S."/>
            <person name="Kyrpides N."/>
            <person name="Mavromatis K."/>
            <person name="Pagani I."/>
            <person name="Ivanova N."/>
            <person name="Ovchinnikova G."/>
            <person name="Lu M."/>
            <person name="Detter J.C."/>
            <person name="Han C."/>
            <person name="Land M."/>
            <person name="Hauser L."/>
            <person name="Markowitz V."/>
            <person name="Cheng J.-F."/>
            <person name="Hugenholtz P."/>
            <person name="Woyke T."/>
            <person name="Wu D."/>
            <person name="Tindall B."/>
            <person name="Pomrenke H.G."/>
            <person name="Brambilla E."/>
            <person name="Klenk H.-P."/>
            <person name="Eisen J.A."/>
        </authorList>
    </citation>
    <scope>NUCLEOTIDE SEQUENCE [LARGE SCALE GENOMIC DNA]</scope>
    <source>
        <strain evidence="3">ATCC 51119 / DSM 12145 / JCM 21818 / LMG 10337 / NBRC 100064 / NCIMB 13643</strain>
    </source>
</reference>
<feature type="transmembrane region" description="Helical" evidence="1">
    <location>
        <begin position="122"/>
        <end position="141"/>
    </location>
</feature>
<dbReference type="STRING" id="762903.Pedsa_3786"/>
<evidence type="ECO:0008006" key="4">
    <source>
        <dbReference type="Google" id="ProtNLM"/>
    </source>
</evidence>
<dbReference type="Proteomes" id="UP000000310">
    <property type="component" value="Chromosome"/>
</dbReference>
<name>F0S742_PSESL</name>
<organism evidence="2 3">
    <name type="scientific">Pseudopedobacter saltans (strain ATCC 51119 / DSM 12145 / JCM 21818 / CCUG 39354 / LMG 10337 / NBRC 100064 / NCIMB 13643)</name>
    <name type="common">Pedobacter saltans</name>
    <dbReference type="NCBI Taxonomy" id="762903"/>
    <lineage>
        <taxon>Bacteria</taxon>
        <taxon>Pseudomonadati</taxon>
        <taxon>Bacteroidota</taxon>
        <taxon>Sphingobacteriia</taxon>
        <taxon>Sphingobacteriales</taxon>
        <taxon>Sphingobacteriaceae</taxon>
        <taxon>Pseudopedobacter</taxon>
    </lineage>
</organism>
<keyword evidence="1" id="KW-1133">Transmembrane helix</keyword>
<reference evidence="2 3" key="1">
    <citation type="journal article" date="2011" name="Stand. Genomic Sci.">
        <title>Complete genome sequence of the gliding, heparinolytic Pedobacter saltans type strain (113).</title>
        <authorList>
            <person name="Liolios K."/>
            <person name="Sikorski J."/>
            <person name="Lu M."/>
            <person name="Nolan M."/>
            <person name="Lapidus A."/>
            <person name="Lucas S."/>
            <person name="Hammon N."/>
            <person name="Deshpande S."/>
            <person name="Cheng J.F."/>
            <person name="Tapia R."/>
            <person name="Han C."/>
            <person name="Goodwin L."/>
            <person name="Pitluck S."/>
            <person name="Huntemann M."/>
            <person name="Ivanova N."/>
            <person name="Pagani I."/>
            <person name="Mavromatis K."/>
            <person name="Ovchinikova G."/>
            <person name="Pati A."/>
            <person name="Chen A."/>
            <person name="Palaniappan K."/>
            <person name="Land M."/>
            <person name="Hauser L."/>
            <person name="Brambilla E.M."/>
            <person name="Kotsyurbenko O."/>
            <person name="Rohde M."/>
            <person name="Tindall B.J."/>
            <person name="Abt B."/>
            <person name="Goker M."/>
            <person name="Detter J.C."/>
            <person name="Woyke T."/>
            <person name="Bristow J."/>
            <person name="Eisen J.A."/>
            <person name="Markowitz V."/>
            <person name="Hugenholtz P."/>
            <person name="Klenk H.P."/>
            <person name="Kyrpides N.C."/>
        </authorList>
    </citation>
    <scope>NUCLEOTIDE SEQUENCE [LARGE SCALE GENOMIC DNA]</scope>
    <source>
        <strain evidence="3">ATCC 51119 / DSM 12145 / JCM 21818 / LMG 10337 / NBRC 100064 / NCIMB 13643</strain>
    </source>
</reference>
<protein>
    <recommendedName>
        <fullName evidence="4">DUF962 domain-containing protein</fullName>
    </recommendedName>
</protein>
<dbReference type="eggNOG" id="COG4539">
    <property type="taxonomic scope" value="Bacteria"/>
</dbReference>
<gene>
    <name evidence="2" type="ordered locus">Pedsa_3786</name>
</gene>
<dbReference type="HOGENOM" id="CLU_081702_2_1_10"/>
<proteinExistence type="predicted"/>